<gene>
    <name evidence="2" type="ORF">G3446_24175</name>
</gene>
<evidence type="ECO:0000313" key="3">
    <source>
        <dbReference type="Proteomes" id="UP000483379"/>
    </source>
</evidence>
<keyword evidence="3" id="KW-1185">Reference proteome</keyword>
<dbReference type="AlphaFoldDB" id="A0A6M0K6Q7"/>
<organism evidence="2 3">
    <name type="scientific">Thiorhodococcus minor</name>
    <dbReference type="NCBI Taxonomy" id="57489"/>
    <lineage>
        <taxon>Bacteria</taxon>
        <taxon>Pseudomonadati</taxon>
        <taxon>Pseudomonadota</taxon>
        <taxon>Gammaproteobacteria</taxon>
        <taxon>Chromatiales</taxon>
        <taxon>Chromatiaceae</taxon>
        <taxon>Thiorhodococcus</taxon>
    </lineage>
</organism>
<dbReference type="PANTHER" id="PTHR36698">
    <property type="entry name" value="BLL5892 PROTEIN"/>
    <property type="match status" value="1"/>
</dbReference>
<proteinExistence type="predicted"/>
<dbReference type="RefSeq" id="WP_164456152.1">
    <property type="nucleotide sequence ID" value="NZ_JAAIJQ010000124.1"/>
</dbReference>
<sequence length="352" mass="38361">MPEKQRYRRLGLFVVLSLTILAGLLFVLGGRSLFAPTLVFETYFDKSVSGLGIGAQVSFRGVPLGQVSEIVMSTVAYENGVPFEQRAAFIVVRAKLSATSAQVEQWQTELPEYVRRGLRAQTQLAGITGQQYLALDYFDPEKYPEPTVAWTPDYPVVPSAPSMTGEIIGSAQQFLASLNEADIGSLGQNLDRLVLTLDDKIGRVPVDELSADADSLIKEARTLVEHLDEVITKAPIDEAVGDIASASARLEDLLALPALGQTLDNTAALTNRLRTLAAREELDTMIASLARAVQRIDALVGDNQYDVRVVVEDLRATADNLRTLSETAKRYPGGVLFGAPPKKADFPWNRTK</sequence>
<dbReference type="Pfam" id="PF02470">
    <property type="entry name" value="MlaD"/>
    <property type="match status" value="1"/>
</dbReference>
<dbReference type="EMBL" id="JAAIJQ010000124">
    <property type="protein sequence ID" value="NEV64924.1"/>
    <property type="molecule type" value="Genomic_DNA"/>
</dbReference>
<dbReference type="InterPro" id="IPR003399">
    <property type="entry name" value="Mce/MlaD"/>
</dbReference>
<evidence type="ECO:0000259" key="1">
    <source>
        <dbReference type="Pfam" id="PF02470"/>
    </source>
</evidence>
<dbReference type="Proteomes" id="UP000483379">
    <property type="component" value="Unassembled WGS sequence"/>
</dbReference>
<accession>A0A6M0K6Q7</accession>
<evidence type="ECO:0000313" key="2">
    <source>
        <dbReference type="EMBL" id="NEV64924.1"/>
    </source>
</evidence>
<comment type="caution">
    <text evidence="2">The sequence shown here is derived from an EMBL/GenBank/DDBJ whole genome shotgun (WGS) entry which is preliminary data.</text>
</comment>
<name>A0A6M0K6Q7_9GAMM</name>
<dbReference type="PANTHER" id="PTHR36698:SF2">
    <property type="entry name" value="MCE_MLAD DOMAIN-CONTAINING PROTEIN"/>
    <property type="match status" value="1"/>
</dbReference>
<reference evidence="2 3" key="1">
    <citation type="submission" date="2020-02" db="EMBL/GenBank/DDBJ databases">
        <title>Genome sequences of Thiorhodococcus mannitoliphagus and Thiorhodococcus minor, purple sulfur photosynthetic bacteria in the gammaproteobacterial family, Chromatiaceae.</title>
        <authorList>
            <person name="Aviles F.A."/>
            <person name="Meyer T.E."/>
            <person name="Kyndt J.A."/>
        </authorList>
    </citation>
    <scope>NUCLEOTIDE SEQUENCE [LARGE SCALE GENOMIC DNA]</scope>
    <source>
        <strain evidence="2 3">DSM 11518</strain>
    </source>
</reference>
<feature type="domain" description="Mce/MlaD" evidence="1">
    <location>
        <begin position="40"/>
        <end position="136"/>
    </location>
</feature>
<protein>
    <submittedName>
        <fullName evidence="2">MCE family protein</fullName>
    </submittedName>
</protein>